<dbReference type="FunCoup" id="A7TK34">
    <property type="interactions" value="131"/>
</dbReference>
<accession>A7TK34</accession>
<feature type="compositionally biased region" description="Low complexity" evidence="1">
    <location>
        <begin position="487"/>
        <end position="498"/>
    </location>
</feature>
<evidence type="ECO:0000313" key="2">
    <source>
        <dbReference type="EMBL" id="EDO17380.1"/>
    </source>
</evidence>
<dbReference type="OrthoDB" id="4081733at2759"/>
<organism evidence="3">
    <name type="scientific">Vanderwaltozyma polyspora (strain ATCC 22028 / DSM 70294 / BCRC 21397 / CBS 2163 / NBRC 10782 / NRRL Y-8283 / UCD 57-17)</name>
    <name type="common">Kluyveromyces polysporus</name>
    <dbReference type="NCBI Taxonomy" id="436907"/>
    <lineage>
        <taxon>Eukaryota</taxon>
        <taxon>Fungi</taxon>
        <taxon>Dikarya</taxon>
        <taxon>Ascomycota</taxon>
        <taxon>Saccharomycotina</taxon>
        <taxon>Saccharomycetes</taxon>
        <taxon>Saccharomycetales</taxon>
        <taxon>Saccharomycetaceae</taxon>
        <taxon>Vanderwaltozyma</taxon>
    </lineage>
</organism>
<feature type="region of interest" description="Disordered" evidence="1">
    <location>
        <begin position="117"/>
        <end position="431"/>
    </location>
</feature>
<dbReference type="EMBL" id="DS480405">
    <property type="protein sequence ID" value="EDO17380.1"/>
    <property type="molecule type" value="Genomic_DNA"/>
</dbReference>
<dbReference type="PhylomeDB" id="A7TK34"/>
<name>A7TK34_VANPO</name>
<feature type="region of interest" description="Disordered" evidence="1">
    <location>
        <begin position="479"/>
        <end position="504"/>
    </location>
</feature>
<feature type="compositionally biased region" description="Basic and acidic residues" evidence="1">
    <location>
        <begin position="127"/>
        <end position="153"/>
    </location>
</feature>
<dbReference type="AlphaFoldDB" id="A7TK34"/>
<dbReference type="RefSeq" id="XP_001645238.1">
    <property type="nucleotide sequence ID" value="XM_001645188.1"/>
</dbReference>
<dbReference type="InterPro" id="IPR026248">
    <property type="entry name" value="Fyv8"/>
</dbReference>
<feature type="compositionally biased region" description="Basic and acidic residues" evidence="1">
    <location>
        <begin position="267"/>
        <end position="276"/>
    </location>
</feature>
<dbReference type="InParanoid" id="A7TK34"/>
<dbReference type="OMA" id="GIQTWIN"/>
<dbReference type="PRINTS" id="PR02076">
    <property type="entry name" value="PROTEINFYV8"/>
</dbReference>
<dbReference type="eggNOG" id="ENOG502QPM9">
    <property type="taxonomic scope" value="Eukaryota"/>
</dbReference>
<dbReference type="HOGENOM" id="CLU_009686_0_0_1"/>
<evidence type="ECO:0008006" key="4">
    <source>
        <dbReference type="Google" id="ProtNLM"/>
    </source>
</evidence>
<gene>
    <name evidence="2" type="ORF">Kpol_1060p36</name>
</gene>
<feature type="compositionally biased region" description="Polar residues" evidence="1">
    <location>
        <begin position="60"/>
        <end position="71"/>
    </location>
</feature>
<feature type="compositionally biased region" description="Acidic residues" evidence="1">
    <location>
        <begin position="278"/>
        <end position="294"/>
    </location>
</feature>
<evidence type="ECO:0000313" key="3">
    <source>
        <dbReference type="Proteomes" id="UP000000267"/>
    </source>
</evidence>
<dbReference type="GeneID" id="5545597"/>
<sequence>MTDQVERKKSYRWASASQASYDGAGWDSSDEIDSHDEELKNLPTLPKLDYTKNDEVLNSVPENTNDPISSNVVQEQIQPQVPELVPSFLKSQQLKRTPTNKTVNDDLDNLMEQISKEMTPVLPQGRNFEELDDRVSDKELDNESDNHVPREYFQKSMGYFDESLGYSEGDDENTNKDQNDDDMAMDQDEEEEFKVSKNGYFSKFIENENESKNTENKQEIDSEVDVPKAESVSSNSESRSQLQKQDNESKLSLIDNYSDIPDSIPENETKEEHPVEMEAVESTDDTGVDIDELSYTESITNSINNMSLTNEEFQTPEESEEEKSQIEESQAQDQNSAESSLGKDSITTTHTGNKSNDTLSIASSKDTEPEDEENVLVENEKDEPVQEDPDISMEKANNTTMNDTSINAEDEVDEHDNSRDSTESGEWRPNTDAFRSGFVQETDNKPPEGYVVDSEGQLVDLMPSNLKQRAASTYTAGNESVWQGFPSNSDSTNNQDNSGAPEGYVYDEDGKLVNLTPSAMKSSAISTYTAGNASMWEAFPSDGTADIETIRDTKTIYDNNTLFNVPGVISNNTSLPPLPDNAAAATASAAVRGLNSSSTLSTIPLGLTPIGSVGDISKLKEKNPIPQLDLNQVIGGKRSNAAKLEELRNYRNSLEEYDTGVKIWISHSLKSSNSSDSNFIFEEYKVSKHVKHAYANADELSKKSTVINTVDTVTQNVSHLKKKVFSHSIKSKGLFASIGKKKL</sequence>
<feature type="compositionally biased region" description="Basic and acidic residues" evidence="1">
    <location>
        <begin position="205"/>
        <end position="228"/>
    </location>
</feature>
<dbReference type="Proteomes" id="UP000000267">
    <property type="component" value="Unassembled WGS sequence"/>
</dbReference>
<feature type="compositionally biased region" description="Polar residues" evidence="1">
    <location>
        <begin position="345"/>
        <end position="364"/>
    </location>
</feature>
<feature type="compositionally biased region" description="Polar residues" evidence="1">
    <location>
        <begin position="295"/>
        <end position="310"/>
    </location>
</feature>
<feature type="compositionally biased region" description="Basic and acidic residues" evidence="1">
    <location>
        <begin position="415"/>
        <end position="426"/>
    </location>
</feature>
<feature type="region of interest" description="Disordered" evidence="1">
    <location>
        <begin position="1"/>
        <end position="71"/>
    </location>
</feature>
<evidence type="ECO:0000256" key="1">
    <source>
        <dbReference type="SAM" id="MobiDB-lite"/>
    </source>
</evidence>
<keyword evidence="3" id="KW-1185">Reference proteome</keyword>
<protein>
    <recommendedName>
        <fullName evidence="4">Protein FYV8</fullName>
    </recommendedName>
</protein>
<dbReference type="KEGG" id="vpo:Kpol_1060p36"/>
<proteinExistence type="predicted"/>
<dbReference type="STRING" id="436907.A7TK34"/>
<reference evidence="2 3" key="1">
    <citation type="journal article" date="2007" name="Proc. Natl. Acad. Sci. U.S.A.">
        <title>Independent sorting-out of thousands of duplicated gene pairs in two yeast species descended from a whole-genome duplication.</title>
        <authorList>
            <person name="Scannell D.R."/>
            <person name="Frank A.C."/>
            <person name="Conant G.C."/>
            <person name="Byrne K.P."/>
            <person name="Woolfit M."/>
            <person name="Wolfe K.H."/>
        </authorList>
    </citation>
    <scope>NUCLEOTIDE SEQUENCE [LARGE SCALE GENOMIC DNA]</scope>
    <source>
        <strain evidence="3">ATCC 22028 / DSM 70294 / BCRC 21397 / CBS 2163 / NBRC 10782 / NRRL Y-8283 / UCD 57-17</strain>
    </source>
</reference>
<feature type="compositionally biased region" description="Polar residues" evidence="1">
    <location>
        <begin position="395"/>
        <end position="407"/>
    </location>
</feature>
<feature type="compositionally biased region" description="Low complexity" evidence="1">
    <location>
        <begin position="231"/>
        <end position="240"/>
    </location>
</feature>
<feature type="compositionally biased region" description="Acidic residues" evidence="1">
    <location>
        <begin position="179"/>
        <end position="192"/>
    </location>
</feature>